<sequence>MKSRSGGFFTAISDLFLENGVVYGCVLDNNYKAVHVRTEDKLERDKMRGSKYVQSELGDCFKQVQNDLNNKKNVLFTGTSCQIAGLRSFLQREYTNLLCVDIVCHGVPSPKVWKYYLDWQSRGKTINNVNFRDKIKFGWRDHIETLVIDGKEVNSKVWTNIFYSGYALRPSCYKCIFKSLDHPGDITIADYWNIENAAPEFDDNKGVSLVLLNTELGKLYFDRVKNNIIWKETKIENSMQRAFIRPENMPDDREEFWHDFKYKPFSYIAYKYGGLIPFRKKFYIIVKKIVKRILGRNENER</sequence>
<dbReference type="PANTHER" id="PTHR43193">
    <property type="match status" value="1"/>
</dbReference>
<protein>
    <submittedName>
        <fullName evidence="2">Coenzyme F420 hydrogenase</fullName>
    </submittedName>
</protein>
<proteinExistence type="predicted"/>
<dbReference type="Proteomes" id="UP000286181">
    <property type="component" value="Unassembled WGS sequence"/>
</dbReference>
<evidence type="ECO:0000259" key="1">
    <source>
        <dbReference type="Pfam" id="PF04432"/>
    </source>
</evidence>
<dbReference type="EMBL" id="QROF01000013">
    <property type="protein sequence ID" value="RHL02389.1"/>
    <property type="molecule type" value="Genomic_DNA"/>
</dbReference>
<dbReference type="InterPro" id="IPR052977">
    <property type="entry name" value="Polyferredoxin-like_ET"/>
</dbReference>
<organism evidence="2 3">
    <name type="scientific">Agathobacter rectalis</name>
    <dbReference type="NCBI Taxonomy" id="39491"/>
    <lineage>
        <taxon>Bacteria</taxon>
        <taxon>Bacillati</taxon>
        <taxon>Bacillota</taxon>
        <taxon>Clostridia</taxon>
        <taxon>Lachnospirales</taxon>
        <taxon>Lachnospiraceae</taxon>
        <taxon>Agathobacter</taxon>
    </lineage>
</organism>
<gene>
    <name evidence="2" type="ORF">DW038_13220</name>
</gene>
<dbReference type="PANTHER" id="PTHR43193:SF2">
    <property type="entry name" value="POLYFERREDOXIN PROTEIN FWDF"/>
    <property type="match status" value="1"/>
</dbReference>
<reference evidence="2 3" key="1">
    <citation type="submission" date="2018-08" db="EMBL/GenBank/DDBJ databases">
        <title>A genome reference for cultivated species of the human gut microbiota.</title>
        <authorList>
            <person name="Zou Y."/>
            <person name="Xue W."/>
            <person name="Luo G."/>
        </authorList>
    </citation>
    <scope>NUCLEOTIDE SEQUENCE [LARGE SCALE GENOMIC DNA]</scope>
    <source>
        <strain evidence="2 3">AF39-14AC</strain>
    </source>
</reference>
<dbReference type="Pfam" id="PF04432">
    <property type="entry name" value="FrhB_FdhB_C"/>
    <property type="match status" value="1"/>
</dbReference>
<evidence type="ECO:0000313" key="3">
    <source>
        <dbReference type="Proteomes" id="UP000286181"/>
    </source>
</evidence>
<dbReference type="InterPro" id="IPR007525">
    <property type="entry name" value="FrhB_FdhB_C"/>
</dbReference>
<evidence type="ECO:0000313" key="2">
    <source>
        <dbReference type="EMBL" id="RHL02389.1"/>
    </source>
</evidence>
<name>A0A415I434_9FIRM</name>
<dbReference type="AlphaFoldDB" id="A0A415I434"/>
<feature type="domain" description="Coenzyme F420 hydrogenase/dehydrogenase beta subunit C-terminal" evidence="1">
    <location>
        <begin position="72"/>
        <end position="235"/>
    </location>
</feature>
<comment type="caution">
    <text evidence="2">The sequence shown here is derived from an EMBL/GenBank/DDBJ whole genome shotgun (WGS) entry which is preliminary data.</text>
</comment>
<accession>A0A415I434</accession>